<dbReference type="PANTHER" id="PTHR45866:SF1">
    <property type="entry name" value="DNA GYRASE SUBUNIT B, MITOCHONDRIAL"/>
    <property type="match status" value="1"/>
</dbReference>
<gene>
    <name evidence="10" type="ORF">S03H2_53691</name>
</gene>
<name>X1IX65_9ZZZZ</name>
<feature type="non-terminal residue" evidence="10">
    <location>
        <position position="89"/>
    </location>
</feature>
<dbReference type="Pfam" id="PF00204">
    <property type="entry name" value="DNA_gyraseB"/>
    <property type="match status" value="1"/>
</dbReference>
<dbReference type="AlphaFoldDB" id="X1IX65"/>
<evidence type="ECO:0000256" key="3">
    <source>
        <dbReference type="ARBA" id="ARBA00012895"/>
    </source>
</evidence>
<dbReference type="Gene3D" id="3.30.230.10">
    <property type="match status" value="1"/>
</dbReference>
<evidence type="ECO:0000256" key="7">
    <source>
        <dbReference type="ARBA" id="ARBA00023125"/>
    </source>
</evidence>
<dbReference type="GO" id="GO:0005524">
    <property type="term" value="F:ATP binding"/>
    <property type="evidence" value="ECO:0007669"/>
    <property type="project" value="UniProtKB-KW"/>
</dbReference>
<comment type="caution">
    <text evidence="10">The sequence shown here is derived from an EMBL/GenBank/DDBJ whole genome shotgun (WGS) entry which is preliminary data.</text>
</comment>
<dbReference type="EC" id="5.6.2.2" evidence="3"/>
<dbReference type="EMBL" id="BARU01034179">
    <property type="protein sequence ID" value="GAH62133.1"/>
    <property type="molecule type" value="Genomic_DNA"/>
</dbReference>
<dbReference type="InterPro" id="IPR020568">
    <property type="entry name" value="Ribosomal_Su5_D2-typ_SF"/>
</dbReference>
<evidence type="ECO:0000256" key="1">
    <source>
        <dbReference type="ARBA" id="ARBA00000185"/>
    </source>
</evidence>
<proteinExistence type="inferred from homology"/>
<protein>
    <recommendedName>
        <fullName evidence="3">DNA topoisomerase (ATP-hydrolyzing)</fullName>
        <ecNumber evidence="3">5.6.2.2</ecNumber>
    </recommendedName>
</protein>
<dbReference type="GO" id="GO:0003677">
    <property type="term" value="F:DNA binding"/>
    <property type="evidence" value="ECO:0007669"/>
    <property type="project" value="UniProtKB-KW"/>
</dbReference>
<keyword evidence="5" id="KW-0067">ATP-binding</keyword>
<dbReference type="GO" id="GO:0006265">
    <property type="term" value="P:DNA topological change"/>
    <property type="evidence" value="ECO:0007669"/>
    <property type="project" value="InterPro"/>
</dbReference>
<keyword evidence="7" id="KW-0238">DNA-binding</keyword>
<keyword evidence="6" id="KW-0799">Topoisomerase</keyword>
<evidence type="ECO:0000256" key="5">
    <source>
        <dbReference type="ARBA" id="ARBA00022840"/>
    </source>
</evidence>
<accession>X1IX65</accession>
<evidence type="ECO:0000256" key="8">
    <source>
        <dbReference type="ARBA" id="ARBA00023235"/>
    </source>
</evidence>
<keyword evidence="4" id="KW-0547">Nucleotide-binding</keyword>
<dbReference type="InterPro" id="IPR013506">
    <property type="entry name" value="Topo_IIA_bsu_dom2"/>
</dbReference>
<dbReference type="GO" id="GO:0003918">
    <property type="term" value="F:DNA topoisomerase type II (double strand cut, ATP-hydrolyzing) activity"/>
    <property type="evidence" value="ECO:0007669"/>
    <property type="project" value="UniProtKB-EC"/>
</dbReference>
<dbReference type="InterPro" id="IPR014721">
    <property type="entry name" value="Ribsml_uS5_D2-typ_fold_subgr"/>
</dbReference>
<comment type="catalytic activity">
    <reaction evidence="1">
        <text>ATP-dependent breakage, passage and rejoining of double-stranded DNA.</text>
        <dbReference type="EC" id="5.6.2.2"/>
    </reaction>
</comment>
<keyword evidence="8" id="KW-0413">Isomerase</keyword>
<feature type="domain" description="DNA topoisomerase type IIA subunit B" evidence="9">
    <location>
        <begin position="27"/>
        <end position="84"/>
    </location>
</feature>
<comment type="similarity">
    <text evidence="2">Belongs to the type II topoisomerase GyrB family.</text>
</comment>
<evidence type="ECO:0000256" key="6">
    <source>
        <dbReference type="ARBA" id="ARBA00023029"/>
    </source>
</evidence>
<dbReference type="SUPFAM" id="SSF54211">
    <property type="entry name" value="Ribosomal protein S5 domain 2-like"/>
    <property type="match status" value="1"/>
</dbReference>
<evidence type="ECO:0000259" key="9">
    <source>
        <dbReference type="Pfam" id="PF00204"/>
    </source>
</evidence>
<reference evidence="10" key="1">
    <citation type="journal article" date="2014" name="Front. Microbiol.">
        <title>High frequency of phylogenetically diverse reductive dehalogenase-homologous genes in deep subseafloor sedimentary metagenomes.</title>
        <authorList>
            <person name="Kawai M."/>
            <person name="Futagami T."/>
            <person name="Toyoda A."/>
            <person name="Takaki Y."/>
            <person name="Nishi S."/>
            <person name="Hori S."/>
            <person name="Arai W."/>
            <person name="Tsubouchi T."/>
            <person name="Morono Y."/>
            <person name="Uchiyama I."/>
            <person name="Ito T."/>
            <person name="Fujiyama A."/>
            <person name="Inagaki F."/>
            <person name="Takami H."/>
        </authorList>
    </citation>
    <scope>NUCLEOTIDE SEQUENCE</scope>
    <source>
        <strain evidence="10">Expedition CK06-06</strain>
    </source>
</reference>
<organism evidence="10">
    <name type="scientific">marine sediment metagenome</name>
    <dbReference type="NCBI Taxonomy" id="412755"/>
    <lineage>
        <taxon>unclassified sequences</taxon>
        <taxon>metagenomes</taxon>
        <taxon>ecological metagenomes</taxon>
    </lineage>
</organism>
<evidence type="ECO:0000256" key="4">
    <source>
        <dbReference type="ARBA" id="ARBA00022741"/>
    </source>
</evidence>
<sequence>MSKFAPFFVPPLNSCLTVFKLRPSDLKQDVIEVEAALQYNDGYIENILSFANNINTEEGGTHLAGFKASITRVINDYARNNLLSNGRKS</sequence>
<evidence type="ECO:0000256" key="2">
    <source>
        <dbReference type="ARBA" id="ARBA00010708"/>
    </source>
</evidence>
<dbReference type="PANTHER" id="PTHR45866">
    <property type="entry name" value="DNA GYRASE/TOPOISOMERASE SUBUNIT B"/>
    <property type="match status" value="1"/>
</dbReference>
<evidence type="ECO:0000313" key="10">
    <source>
        <dbReference type="EMBL" id="GAH62133.1"/>
    </source>
</evidence>